<dbReference type="AlphaFoldDB" id="A0A1J5R9G0"/>
<dbReference type="NCBIfam" id="TIGR00208">
    <property type="entry name" value="fliS"/>
    <property type="match status" value="1"/>
</dbReference>
<dbReference type="GO" id="GO:0005829">
    <property type="term" value="C:cytosol"/>
    <property type="evidence" value="ECO:0007669"/>
    <property type="project" value="UniProtKB-SubCell"/>
</dbReference>
<comment type="caution">
    <text evidence="6">The sequence shown here is derived from an EMBL/GenBank/DDBJ whole genome shotgun (WGS) entry which is preliminary data.</text>
</comment>
<keyword evidence="3" id="KW-0963">Cytoplasm</keyword>
<accession>A0A1J5R9G0</accession>
<protein>
    <submittedName>
        <fullName evidence="6">Flagellar protein FliS</fullName>
    </submittedName>
</protein>
<dbReference type="SUPFAM" id="SSF101116">
    <property type="entry name" value="Flagellar export chaperone FliS"/>
    <property type="match status" value="1"/>
</dbReference>
<dbReference type="Gene3D" id="1.20.120.340">
    <property type="entry name" value="Flagellar protein FliS"/>
    <property type="match status" value="1"/>
</dbReference>
<evidence type="ECO:0000256" key="1">
    <source>
        <dbReference type="ARBA" id="ARBA00004514"/>
    </source>
</evidence>
<dbReference type="CDD" id="cd16098">
    <property type="entry name" value="FliS"/>
    <property type="match status" value="1"/>
</dbReference>
<sequence>MSLMNHTALNAYAKVQVDTSTEGASPHKLIDLLYEGAIFAVSNAKGHMQRKEIADKGKKISHAITIIDDGLKNSLDLEAGGDLAVNLRDLYEYMSQKLLLANRDNDVEALDEVARLLVDLRSAWAAIGEAKPVPAEPTAPTQAAIDAPKPVQAQPAMATARAYGRASGYGAEQLNERASHSFGSA</sequence>
<dbReference type="PANTHER" id="PTHR34773:SF1">
    <property type="entry name" value="FLAGELLAR SECRETION CHAPERONE FLIS"/>
    <property type="match status" value="1"/>
</dbReference>
<keyword evidence="4" id="KW-1005">Bacterial flagellum biogenesis</keyword>
<dbReference type="GO" id="GO:0071973">
    <property type="term" value="P:bacterial-type flagellum-dependent cell motility"/>
    <property type="evidence" value="ECO:0007669"/>
    <property type="project" value="TreeGrafter"/>
</dbReference>
<organism evidence="6">
    <name type="scientific">mine drainage metagenome</name>
    <dbReference type="NCBI Taxonomy" id="410659"/>
    <lineage>
        <taxon>unclassified sequences</taxon>
        <taxon>metagenomes</taxon>
        <taxon>ecological metagenomes</taxon>
    </lineage>
</organism>
<evidence type="ECO:0000256" key="2">
    <source>
        <dbReference type="ARBA" id="ARBA00008787"/>
    </source>
</evidence>
<keyword evidence="6" id="KW-0969">Cilium</keyword>
<dbReference type="GO" id="GO:0044780">
    <property type="term" value="P:bacterial-type flagellum assembly"/>
    <property type="evidence" value="ECO:0007669"/>
    <property type="project" value="InterPro"/>
</dbReference>
<comment type="similarity">
    <text evidence="2">Belongs to the FliS family.</text>
</comment>
<name>A0A1J5R9G0_9ZZZZ</name>
<evidence type="ECO:0000313" key="6">
    <source>
        <dbReference type="EMBL" id="OIQ86307.1"/>
    </source>
</evidence>
<dbReference type="Pfam" id="PF02561">
    <property type="entry name" value="FliS"/>
    <property type="match status" value="1"/>
</dbReference>
<keyword evidence="5" id="KW-0143">Chaperone</keyword>
<dbReference type="EMBL" id="MLJW01000488">
    <property type="protein sequence ID" value="OIQ86307.1"/>
    <property type="molecule type" value="Genomic_DNA"/>
</dbReference>
<keyword evidence="6" id="KW-0966">Cell projection</keyword>
<comment type="subcellular location">
    <subcellularLocation>
        <location evidence="1">Cytoplasm</location>
        <location evidence="1">Cytosol</location>
    </subcellularLocation>
</comment>
<evidence type="ECO:0000256" key="4">
    <source>
        <dbReference type="ARBA" id="ARBA00022795"/>
    </source>
</evidence>
<gene>
    <name evidence="6" type="primary">fliS_7</name>
    <name evidence="6" type="ORF">GALL_318510</name>
</gene>
<keyword evidence="6" id="KW-0282">Flagellum</keyword>
<evidence type="ECO:0000256" key="5">
    <source>
        <dbReference type="ARBA" id="ARBA00023186"/>
    </source>
</evidence>
<dbReference type="InterPro" id="IPR003713">
    <property type="entry name" value="FliS"/>
</dbReference>
<evidence type="ECO:0000256" key="3">
    <source>
        <dbReference type="ARBA" id="ARBA00022490"/>
    </source>
</evidence>
<dbReference type="PANTHER" id="PTHR34773">
    <property type="entry name" value="FLAGELLAR SECRETION CHAPERONE FLIS"/>
    <property type="match status" value="1"/>
</dbReference>
<reference evidence="6" key="1">
    <citation type="submission" date="2016-10" db="EMBL/GenBank/DDBJ databases">
        <title>Sequence of Gallionella enrichment culture.</title>
        <authorList>
            <person name="Poehlein A."/>
            <person name="Muehling M."/>
            <person name="Daniel R."/>
        </authorList>
    </citation>
    <scope>NUCLEOTIDE SEQUENCE</scope>
</reference>
<proteinExistence type="inferred from homology"/>
<dbReference type="InterPro" id="IPR036584">
    <property type="entry name" value="FliS_sf"/>
</dbReference>